<name>A0ABX9A1A6_9SPHN</name>
<feature type="transmembrane region" description="Helical" evidence="9">
    <location>
        <begin position="12"/>
        <end position="31"/>
    </location>
</feature>
<keyword evidence="7 9" id="KW-0472">Membrane</keyword>
<dbReference type="HAMAP" id="MF_00115">
    <property type="entry name" value="MscL"/>
    <property type="match status" value="1"/>
</dbReference>
<keyword evidence="11" id="KW-1185">Reference proteome</keyword>
<dbReference type="PRINTS" id="PR01264">
    <property type="entry name" value="MECHCHANNEL"/>
</dbReference>
<evidence type="ECO:0000256" key="1">
    <source>
        <dbReference type="ARBA" id="ARBA00004141"/>
    </source>
</evidence>
<evidence type="ECO:0000313" key="11">
    <source>
        <dbReference type="Proteomes" id="UP000824321"/>
    </source>
</evidence>
<evidence type="ECO:0000256" key="2">
    <source>
        <dbReference type="ARBA" id="ARBA00022448"/>
    </source>
</evidence>
<comment type="subunit">
    <text evidence="9">Homopentamer.</text>
</comment>
<sequence>MLKDFKEFIAKGNVIDLAVAVIIASAFGVIVSSLTDEIIMPIVGTIFGGADFSNYFVLLSTPEGYEGSLTDYAALKEAGAAMIGYGAFITAIVNFVILAFIIFLLVRYAKKVMAEFEEKKEEAAPVGPTELDLLKEIRDELRAARPDYAPDKGPMG</sequence>
<dbReference type="InterPro" id="IPR037673">
    <property type="entry name" value="MSC/AndL"/>
</dbReference>
<dbReference type="InterPro" id="IPR036019">
    <property type="entry name" value="MscL_channel"/>
</dbReference>
<evidence type="ECO:0000256" key="8">
    <source>
        <dbReference type="ARBA" id="ARBA00023303"/>
    </source>
</evidence>
<organism evidence="10 11">
    <name type="scientific">Qipengyuania gelatinilytica</name>
    <dbReference type="NCBI Taxonomy" id="2867231"/>
    <lineage>
        <taxon>Bacteria</taxon>
        <taxon>Pseudomonadati</taxon>
        <taxon>Pseudomonadota</taxon>
        <taxon>Alphaproteobacteria</taxon>
        <taxon>Sphingomonadales</taxon>
        <taxon>Erythrobacteraceae</taxon>
        <taxon>Qipengyuania</taxon>
    </lineage>
</organism>
<protein>
    <recommendedName>
        <fullName evidence="9">Large-conductance mechanosensitive channel</fullName>
    </recommendedName>
</protein>
<dbReference type="SUPFAM" id="SSF81330">
    <property type="entry name" value="Gated mechanosensitive channel"/>
    <property type="match status" value="1"/>
</dbReference>
<evidence type="ECO:0000256" key="3">
    <source>
        <dbReference type="ARBA" id="ARBA00022475"/>
    </source>
</evidence>
<evidence type="ECO:0000256" key="4">
    <source>
        <dbReference type="ARBA" id="ARBA00022692"/>
    </source>
</evidence>
<dbReference type="Gene3D" id="1.10.1200.120">
    <property type="entry name" value="Large-conductance mechanosensitive channel, MscL, domain 1"/>
    <property type="match status" value="1"/>
</dbReference>
<comment type="subcellular location">
    <subcellularLocation>
        <location evidence="9">Cell inner membrane</location>
        <topology evidence="9">Multi-pass membrane protein</topology>
    </subcellularLocation>
    <subcellularLocation>
        <location evidence="1">Membrane</location>
        <topology evidence="1">Multi-pass membrane protein</topology>
    </subcellularLocation>
</comment>
<keyword evidence="2 9" id="KW-0813">Transport</keyword>
<dbReference type="NCBIfam" id="TIGR00220">
    <property type="entry name" value="mscL"/>
    <property type="match status" value="1"/>
</dbReference>
<dbReference type="Proteomes" id="UP000824321">
    <property type="component" value="Chromosome"/>
</dbReference>
<comment type="similarity">
    <text evidence="9">Belongs to the MscL family.</text>
</comment>
<dbReference type="EMBL" id="CP081294">
    <property type="protein sequence ID" value="QZD94914.1"/>
    <property type="molecule type" value="Genomic_DNA"/>
</dbReference>
<evidence type="ECO:0000313" key="10">
    <source>
        <dbReference type="EMBL" id="QZD94914.1"/>
    </source>
</evidence>
<accession>A0ABX9A1A6</accession>
<keyword evidence="3 9" id="KW-1003">Cell membrane</keyword>
<feature type="transmembrane region" description="Helical" evidence="9">
    <location>
        <begin position="78"/>
        <end position="106"/>
    </location>
</feature>
<keyword evidence="5 9" id="KW-1133">Transmembrane helix</keyword>
<dbReference type="InterPro" id="IPR001185">
    <property type="entry name" value="MS_channel"/>
</dbReference>
<keyword evidence="6 9" id="KW-0406">Ion transport</keyword>
<evidence type="ECO:0000256" key="7">
    <source>
        <dbReference type="ARBA" id="ARBA00023136"/>
    </source>
</evidence>
<evidence type="ECO:0000256" key="6">
    <source>
        <dbReference type="ARBA" id="ARBA00023065"/>
    </source>
</evidence>
<gene>
    <name evidence="9 10" type="primary">mscL</name>
    <name evidence="10" type="ORF">K3136_12650</name>
</gene>
<dbReference type="Pfam" id="PF01741">
    <property type="entry name" value="MscL"/>
    <property type="match status" value="1"/>
</dbReference>
<dbReference type="NCBIfam" id="NF010557">
    <property type="entry name" value="PRK13952.1"/>
    <property type="match status" value="1"/>
</dbReference>
<evidence type="ECO:0000256" key="5">
    <source>
        <dbReference type="ARBA" id="ARBA00022989"/>
    </source>
</evidence>
<reference evidence="10 11" key="1">
    <citation type="submission" date="2021-08" db="EMBL/GenBank/DDBJ databases">
        <title>Comparative Genomics Analysis of the Genus Qipengyuania Reveals Extensive Genetic Diversity and Metabolic Versatility, Including the Description of Fifteen Novel Species.</title>
        <authorList>
            <person name="Liu Y."/>
        </authorList>
    </citation>
    <scope>NUCLEOTIDE SEQUENCE [LARGE SCALE GENOMIC DNA]</scope>
    <source>
        <strain evidence="10 11">1NDH1</strain>
    </source>
</reference>
<keyword evidence="4 9" id="KW-0812">Transmembrane</keyword>
<comment type="function">
    <text evidence="9">Channel that opens in response to stretch forces in the membrane lipid bilayer. May participate in the regulation of osmotic pressure changes within the cell.</text>
</comment>
<dbReference type="PANTHER" id="PTHR30266:SF2">
    <property type="entry name" value="LARGE-CONDUCTANCE MECHANOSENSITIVE CHANNEL"/>
    <property type="match status" value="1"/>
</dbReference>
<evidence type="ECO:0000256" key="9">
    <source>
        <dbReference type="HAMAP-Rule" id="MF_00115"/>
    </source>
</evidence>
<proteinExistence type="inferred from homology"/>
<keyword evidence="8 9" id="KW-0407">Ion channel</keyword>
<dbReference type="PANTHER" id="PTHR30266">
    <property type="entry name" value="MECHANOSENSITIVE CHANNEL MSCL"/>
    <property type="match status" value="1"/>
</dbReference>
<keyword evidence="9" id="KW-0997">Cell inner membrane</keyword>
<dbReference type="RefSeq" id="WP_221430657.1">
    <property type="nucleotide sequence ID" value="NZ_CP081294.1"/>
</dbReference>